<dbReference type="AlphaFoldDB" id="A0A318YX32"/>
<dbReference type="Gene3D" id="1.10.560.10">
    <property type="entry name" value="GroEL-like equatorial domain"/>
    <property type="match status" value="1"/>
</dbReference>
<dbReference type="GO" id="GO:0005832">
    <property type="term" value="C:chaperonin-containing T-complex"/>
    <property type="evidence" value="ECO:0007669"/>
    <property type="project" value="UniProtKB-ARBA"/>
</dbReference>
<dbReference type="EMBL" id="KZ821446">
    <property type="protein sequence ID" value="PYH39069.1"/>
    <property type="molecule type" value="Genomic_DNA"/>
</dbReference>
<dbReference type="Gene3D" id="3.30.260.10">
    <property type="entry name" value="TCP-1-like chaperonin intermediate domain"/>
    <property type="match status" value="1"/>
</dbReference>
<keyword evidence="11" id="KW-1185">Reference proteome</keyword>
<dbReference type="InterPro" id="IPR012722">
    <property type="entry name" value="Chap_CCT_zeta"/>
</dbReference>
<proteinExistence type="inferred from homology"/>
<keyword evidence="3" id="KW-0963">Cytoplasm</keyword>
<dbReference type="OrthoDB" id="10052040at2759"/>
<dbReference type="SUPFAM" id="SSF52029">
    <property type="entry name" value="GroEL apical domain-like"/>
    <property type="match status" value="1"/>
</dbReference>
<dbReference type="InterPro" id="IPR017998">
    <property type="entry name" value="Chaperone_TCP-1"/>
</dbReference>
<organism evidence="10 11">
    <name type="scientific">Aspergillus neoniger (strain CBS 115656)</name>
    <dbReference type="NCBI Taxonomy" id="1448310"/>
    <lineage>
        <taxon>Eukaryota</taxon>
        <taxon>Fungi</taxon>
        <taxon>Dikarya</taxon>
        <taxon>Ascomycota</taxon>
        <taxon>Pezizomycotina</taxon>
        <taxon>Eurotiomycetes</taxon>
        <taxon>Eurotiomycetidae</taxon>
        <taxon>Eurotiales</taxon>
        <taxon>Aspergillaceae</taxon>
        <taxon>Aspergillus</taxon>
        <taxon>Aspergillus subgen. Circumdati</taxon>
    </lineage>
</organism>
<dbReference type="CDD" id="cd03342">
    <property type="entry name" value="TCP1_zeta"/>
    <property type="match status" value="1"/>
</dbReference>
<comment type="similarity">
    <text evidence="2 9">Belongs to the TCP-1 chaperonin family.</text>
</comment>
<evidence type="ECO:0000256" key="8">
    <source>
        <dbReference type="ARBA" id="ARBA00044261"/>
    </source>
</evidence>
<sequence>MSATQLLNPKAESRRRAEALKVNISAGEGLQDVLKSNLGPSGTLKMLVDGAGGIKLTKDGNVLLREMQIQNPTAVMIARAATAQDDITGDGTTSVVLLVGELLKQANRHISEGLHPRVITDGYEIAKNESLKFLEQFKLERTIDRELLLSVARTSLSTKLNSALAEKLTPDIVDAVLAIHRAPEKPDLHMIEIMTMQHRTSSDTRLIRGLALDHGARHPDMPKRVENAFILTLNVSLEYEKSEINSGFYYSSAEQRDKLVESERKFVDAKLKKIVELKQQVCGTDPNKSFVVINQKGIDPLSLDVLVKNGILALRRAKRRNMERLQLICGGTAQNSVEDLTPDVLGWAGLVYEHQLGEEKFTFVEEVKDPKSVTILIKGPNQHTIAQVKDAVRDGLRSVYNTIVDNCVIPGAGSFQVACAAHLTSEAFRKTVKGKAKWGVQAFADALLIIPKTLAANSGHDVQDSLAALQDEQSNGNTVGLDLTTGEPMDPIQEGVFDSFRVLRNCVASSTGIASNLLLCDELLKARQMGRQGGPGGMDE</sequence>
<dbReference type="InterPro" id="IPR002423">
    <property type="entry name" value="Cpn60/GroEL/TCP-1"/>
</dbReference>
<dbReference type="InterPro" id="IPR027409">
    <property type="entry name" value="GroEL-like_apical_dom_sf"/>
</dbReference>
<protein>
    <recommendedName>
        <fullName evidence="7">T-complex protein 1 subunit zeta</fullName>
    </recommendedName>
    <alternativeName>
        <fullName evidence="8">CCT-zeta</fullName>
    </alternativeName>
</protein>
<dbReference type="PROSITE" id="PS00751">
    <property type="entry name" value="TCP1_2"/>
    <property type="match status" value="1"/>
</dbReference>
<dbReference type="PROSITE" id="PS00995">
    <property type="entry name" value="TCP1_3"/>
    <property type="match status" value="1"/>
</dbReference>
<gene>
    <name evidence="10" type="ORF">BO87DRAFT_403037</name>
</gene>
<dbReference type="FunFam" id="3.30.260.10:FF:000017">
    <property type="entry name" value="T-complex protein 1 subunit zeta"/>
    <property type="match status" value="1"/>
</dbReference>
<dbReference type="GO" id="GO:0051082">
    <property type="term" value="F:unfolded protein binding"/>
    <property type="evidence" value="ECO:0007669"/>
    <property type="project" value="InterPro"/>
</dbReference>
<keyword evidence="6 9" id="KW-0143">Chaperone</keyword>
<dbReference type="GO" id="GO:0005524">
    <property type="term" value="F:ATP binding"/>
    <property type="evidence" value="ECO:0007669"/>
    <property type="project" value="UniProtKB-KW"/>
</dbReference>
<dbReference type="FunFam" id="1.10.560.10:FF:000058">
    <property type="entry name" value="T-complex protein 1 subunit zeta"/>
    <property type="match status" value="1"/>
</dbReference>
<evidence type="ECO:0000256" key="3">
    <source>
        <dbReference type="ARBA" id="ARBA00022490"/>
    </source>
</evidence>
<dbReference type="FunFam" id="3.50.7.10:FF:000004">
    <property type="entry name" value="T-complex protein 1 subunit zeta"/>
    <property type="match status" value="1"/>
</dbReference>
<evidence type="ECO:0000313" key="10">
    <source>
        <dbReference type="EMBL" id="PYH39069.1"/>
    </source>
</evidence>
<dbReference type="SUPFAM" id="SSF54849">
    <property type="entry name" value="GroEL-intermediate domain like"/>
    <property type="match status" value="1"/>
</dbReference>
<dbReference type="InterPro" id="IPR027410">
    <property type="entry name" value="TCP-1-like_intermed_sf"/>
</dbReference>
<evidence type="ECO:0000256" key="2">
    <source>
        <dbReference type="ARBA" id="ARBA00008020"/>
    </source>
</evidence>
<keyword evidence="4 9" id="KW-0547">Nucleotide-binding</keyword>
<evidence type="ECO:0000256" key="1">
    <source>
        <dbReference type="ARBA" id="ARBA00004496"/>
    </source>
</evidence>
<dbReference type="InterPro" id="IPR002194">
    <property type="entry name" value="Chaperonin_TCP-1_CS"/>
</dbReference>
<evidence type="ECO:0000256" key="6">
    <source>
        <dbReference type="ARBA" id="ARBA00023186"/>
    </source>
</evidence>
<evidence type="ECO:0000256" key="7">
    <source>
        <dbReference type="ARBA" id="ARBA00039582"/>
    </source>
</evidence>
<dbReference type="RefSeq" id="XP_025484547.1">
    <property type="nucleotide sequence ID" value="XM_025625733.1"/>
</dbReference>
<dbReference type="GO" id="GO:0016887">
    <property type="term" value="F:ATP hydrolysis activity"/>
    <property type="evidence" value="ECO:0007669"/>
    <property type="project" value="InterPro"/>
</dbReference>
<dbReference type="InterPro" id="IPR027413">
    <property type="entry name" value="GROEL-like_equatorial_sf"/>
</dbReference>
<evidence type="ECO:0000256" key="5">
    <source>
        <dbReference type="ARBA" id="ARBA00022840"/>
    </source>
</evidence>
<evidence type="ECO:0000256" key="4">
    <source>
        <dbReference type="ARBA" id="ARBA00022741"/>
    </source>
</evidence>
<dbReference type="GeneID" id="37128189"/>
<name>A0A318YX32_ASPNB</name>
<accession>A0A318YX32</accession>
<dbReference type="Proteomes" id="UP000247647">
    <property type="component" value="Unassembled WGS sequence"/>
</dbReference>
<dbReference type="Gene3D" id="3.50.7.10">
    <property type="entry name" value="GroEL"/>
    <property type="match status" value="1"/>
</dbReference>
<dbReference type="NCBIfam" id="TIGR02347">
    <property type="entry name" value="chap_CCT_zeta"/>
    <property type="match status" value="1"/>
</dbReference>
<dbReference type="Pfam" id="PF00118">
    <property type="entry name" value="Cpn60_TCP1"/>
    <property type="match status" value="1"/>
</dbReference>
<dbReference type="PROSITE" id="PS00750">
    <property type="entry name" value="TCP1_1"/>
    <property type="match status" value="1"/>
</dbReference>
<comment type="subcellular location">
    <subcellularLocation>
        <location evidence="1">Cytoplasm</location>
    </subcellularLocation>
</comment>
<reference evidence="10" key="1">
    <citation type="submission" date="2016-12" db="EMBL/GenBank/DDBJ databases">
        <title>The genomes of Aspergillus section Nigri reveals drivers in fungal speciation.</title>
        <authorList>
            <consortium name="DOE Joint Genome Institute"/>
            <person name="Vesth T.C."/>
            <person name="Nybo J."/>
            <person name="Theobald S."/>
            <person name="Brandl J."/>
            <person name="Frisvad J.C."/>
            <person name="Nielsen K.F."/>
            <person name="Lyhne E.K."/>
            <person name="Kogle M.E."/>
            <person name="Kuo A."/>
            <person name="Riley R."/>
            <person name="Clum A."/>
            <person name="Nolan M."/>
            <person name="Lipzen A."/>
            <person name="Salamov A."/>
            <person name="Henrissat B."/>
            <person name="Wiebenga A."/>
            <person name="De Vries R.P."/>
            <person name="Grigoriev I.V."/>
            <person name="Mortensen U.H."/>
            <person name="Andersen M.R."/>
            <person name="Baker S.E."/>
        </authorList>
    </citation>
    <scope>NUCLEOTIDE SEQUENCE [LARGE SCALE GENOMIC DNA]</scope>
    <source>
        <strain evidence="10">CBS 115656</strain>
    </source>
</reference>
<evidence type="ECO:0000313" key="11">
    <source>
        <dbReference type="Proteomes" id="UP000247647"/>
    </source>
</evidence>
<evidence type="ECO:0000256" key="9">
    <source>
        <dbReference type="RuleBase" id="RU004187"/>
    </source>
</evidence>
<dbReference type="PANTHER" id="PTHR11353">
    <property type="entry name" value="CHAPERONIN"/>
    <property type="match status" value="1"/>
</dbReference>
<dbReference type="GO" id="GO:0140662">
    <property type="term" value="F:ATP-dependent protein folding chaperone"/>
    <property type="evidence" value="ECO:0007669"/>
    <property type="project" value="InterPro"/>
</dbReference>
<keyword evidence="5 9" id="KW-0067">ATP-binding</keyword>
<dbReference type="SUPFAM" id="SSF48592">
    <property type="entry name" value="GroEL equatorial domain-like"/>
    <property type="match status" value="1"/>
</dbReference>
<dbReference type="PRINTS" id="PR00304">
    <property type="entry name" value="TCOMPLEXTCP1"/>
</dbReference>